<dbReference type="AlphaFoldDB" id="A0A0C2T2G0"/>
<evidence type="ECO:0000313" key="2">
    <source>
        <dbReference type="Proteomes" id="UP000054549"/>
    </source>
</evidence>
<evidence type="ECO:0000313" key="1">
    <source>
        <dbReference type="EMBL" id="KIL70005.1"/>
    </source>
</evidence>
<gene>
    <name evidence="1" type="ORF">M378DRAFT_157252</name>
</gene>
<keyword evidence="2" id="KW-1185">Reference proteome</keyword>
<sequence>MMDKLCPDRTLQSSYIKQVIYLILSSGTNTEHTAVLWSSAVLDISSEVVPWRTGV</sequence>
<dbReference type="EMBL" id="KN818225">
    <property type="protein sequence ID" value="KIL70005.1"/>
    <property type="molecule type" value="Genomic_DNA"/>
</dbReference>
<name>A0A0C2T2G0_AMAMK</name>
<dbReference type="HOGENOM" id="CLU_3031886_0_0_1"/>
<protein>
    <submittedName>
        <fullName evidence="1">Uncharacterized protein</fullName>
    </submittedName>
</protein>
<proteinExistence type="predicted"/>
<reference evidence="1 2" key="1">
    <citation type="submission" date="2014-04" db="EMBL/GenBank/DDBJ databases">
        <title>Evolutionary Origins and Diversification of the Mycorrhizal Mutualists.</title>
        <authorList>
            <consortium name="DOE Joint Genome Institute"/>
            <consortium name="Mycorrhizal Genomics Consortium"/>
            <person name="Kohler A."/>
            <person name="Kuo A."/>
            <person name="Nagy L.G."/>
            <person name="Floudas D."/>
            <person name="Copeland A."/>
            <person name="Barry K.W."/>
            <person name="Cichocki N."/>
            <person name="Veneault-Fourrey C."/>
            <person name="LaButti K."/>
            <person name="Lindquist E.A."/>
            <person name="Lipzen A."/>
            <person name="Lundell T."/>
            <person name="Morin E."/>
            <person name="Murat C."/>
            <person name="Riley R."/>
            <person name="Ohm R."/>
            <person name="Sun H."/>
            <person name="Tunlid A."/>
            <person name="Henrissat B."/>
            <person name="Grigoriev I.V."/>
            <person name="Hibbett D.S."/>
            <person name="Martin F."/>
        </authorList>
    </citation>
    <scope>NUCLEOTIDE SEQUENCE [LARGE SCALE GENOMIC DNA]</scope>
    <source>
        <strain evidence="1 2">Koide BX008</strain>
    </source>
</reference>
<dbReference type="Proteomes" id="UP000054549">
    <property type="component" value="Unassembled WGS sequence"/>
</dbReference>
<dbReference type="InParanoid" id="A0A0C2T2G0"/>
<organism evidence="1 2">
    <name type="scientific">Amanita muscaria (strain Koide BX008)</name>
    <dbReference type="NCBI Taxonomy" id="946122"/>
    <lineage>
        <taxon>Eukaryota</taxon>
        <taxon>Fungi</taxon>
        <taxon>Dikarya</taxon>
        <taxon>Basidiomycota</taxon>
        <taxon>Agaricomycotina</taxon>
        <taxon>Agaricomycetes</taxon>
        <taxon>Agaricomycetidae</taxon>
        <taxon>Agaricales</taxon>
        <taxon>Pluteineae</taxon>
        <taxon>Amanitaceae</taxon>
        <taxon>Amanita</taxon>
    </lineage>
</organism>
<accession>A0A0C2T2G0</accession>